<dbReference type="AlphaFoldDB" id="A0A1Y6B7P8"/>
<dbReference type="Gene3D" id="3.90.180.10">
    <property type="entry name" value="Medium-chain alcohol dehydrogenases, catalytic domain"/>
    <property type="match status" value="1"/>
</dbReference>
<name>A0A1Y6B7P8_9PROT</name>
<dbReference type="GO" id="GO:0046872">
    <property type="term" value="F:metal ion binding"/>
    <property type="evidence" value="ECO:0007669"/>
    <property type="project" value="UniProtKB-KW"/>
</dbReference>
<evidence type="ECO:0000259" key="6">
    <source>
        <dbReference type="SMART" id="SM00829"/>
    </source>
</evidence>
<comment type="similarity">
    <text evidence="2">Belongs to the zinc-containing alcohol dehydrogenase family.</text>
</comment>
<dbReference type="Proteomes" id="UP000192917">
    <property type="component" value="Unassembled WGS sequence"/>
</dbReference>
<dbReference type="Pfam" id="PF00107">
    <property type="entry name" value="ADH_zinc_N"/>
    <property type="match status" value="1"/>
</dbReference>
<dbReference type="SMART" id="SM00829">
    <property type="entry name" value="PKS_ER"/>
    <property type="match status" value="1"/>
</dbReference>
<proteinExistence type="inferred from homology"/>
<dbReference type="PANTHER" id="PTHR43350:SF17">
    <property type="entry name" value="NAD-DEPENDENT ALCOHOL DEHYDROGENASE"/>
    <property type="match status" value="1"/>
</dbReference>
<evidence type="ECO:0000256" key="3">
    <source>
        <dbReference type="ARBA" id="ARBA00022723"/>
    </source>
</evidence>
<dbReference type="InterPro" id="IPR013154">
    <property type="entry name" value="ADH-like_N"/>
</dbReference>
<dbReference type="Pfam" id="PF08240">
    <property type="entry name" value="ADH_N"/>
    <property type="match status" value="1"/>
</dbReference>
<evidence type="ECO:0000313" key="7">
    <source>
        <dbReference type="EMBL" id="SME88638.1"/>
    </source>
</evidence>
<evidence type="ECO:0000313" key="8">
    <source>
        <dbReference type="Proteomes" id="UP000192917"/>
    </source>
</evidence>
<evidence type="ECO:0000256" key="2">
    <source>
        <dbReference type="ARBA" id="ARBA00008072"/>
    </source>
</evidence>
<keyword evidence="5" id="KW-0560">Oxidoreductase</keyword>
<organism evidence="7 8">
    <name type="scientific">Tistlia consotensis USBA 355</name>
    <dbReference type="NCBI Taxonomy" id="560819"/>
    <lineage>
        <taxon>Bacteria</taxon>
        <taxon>Pseudomonadati</taxon>
        <taxon>Pseudomonadota</taxon>
        <taxon>Alphaproteobacteria</taxon>
        <taxon>Rhodospirillales</taxon>
        <taxon>Rhodovibrionaceae</taxon>
        <taxon>Tistlia</taxon>
    </lineage>
</organism>
<comment type="cofactor">
    <cofactor evidence="1">
        <name>Zn(2+)</name>
        <dbReference type="ChEBI" id="CHEBI:29105"/>
    </cofactor>
</comment>
<dbReference type="InterPro" id="IPR020843">
    <property type="entry name" value="ER"/>
</dbReference>
<keyword evidence="8" id="KW-1185">Reference proteome</keyword>
<dbReference type="SUPFAM" id="SSF51735">
    <property type="entry name" value="NAD(P)-binding Rossmann-fold domains"/>
    <property type="match status" value="1"/>
</dbReference>
<dbReference type="PANTHER" id="PTHR43350">
    <property type="entry name" value="NAD-DEPENDENT ALCOHOL DEHYDROGENASE"/>
    <property type="match status" value="1"/>
</dbReference>
<dbReference type="SUPFAM" id="SSF50129">
    <property type="entry name" value="GroES-like"/>
    <property type="match status" value="1"/>
</dbReference>
<sequence>MRAAVLREFGAALSVETLPDPVAAPGEAAVEVIAVPVLSYADEVFANVRPHGLRLPVVPGCGAIGRVIEAGPDATRLEPGDWVYCDPTIRSRDAAQAPDILLHGWAAPSAGAQRLHGHFHDGAFAERMRVPLENAFALGAIDEERAAAWCALGSFLVPYGGLLAGGLQPGQTALVSGATGHFGSAAVALALAMGAARVIAPGRNAERLAELRDRFGRRVRTVALSGDEEADRSHLQEAGDRAIDCVLDILPPLPDAAPVRAAALSVRPGGTIVLMGGSDVGLELPYRQLMRNDITLRGQWMYPRAAVPRLIALVRAGLVPLEAFSVTRFSLAQVNDAVADAAAEAGPFRLSVIEPRRP</sequence>
<dbReference type="RefSeq" id="WP_085120486.1">
    <property type="nucleotide sequence ID" value="NZ_FWZX01000001.1"/>
</dbReference>
<dbReference type="GO" id="GO:0016491">
    <property type="term" value="F:oxidoreductase activity"/>
    <property type="evidence" value="ECO:0007669"/>
    <property type="project" value="UniProtKB-KW"/>
</dbReference>
<gene>
    <name evidence="7" type="ORF">SAMN05428998_101122</name>
</gene>
<feature type="domain" description="Enoyl reductase (ER)" evidence="6">
    <location>
        <begin position="10"/>
        <end position="353"/>
    </location>
</feature>
<keyword evidence="4" id="KW-0862">Zinc</keyword>
<dbReference type="EMBL" id="FWZX01000001">
    <property type="protein sequence ID" value="SME88638.1"/>
    <property type="molecule type" value="Genomic_DNA"/>
</dbReference>
<evidence type="ECO:0000256" key="1">
    <source>
        <dbReference type="ARBA" id="ARBA00001947"/>
    </source>
</evidence>
<accession>A0A1Y6B7P8</accession>
<dbReference type="InterPro" id="IPR011032">
    <property type="entry name" value="GroES-like_sf"/>
</dbReference>
<protein>
    <submittedName>
        <fullName evidence="7">Alcohol dehydrogenase</fullName>
    </submittedName>
</protein>
<dbReference type="InterPro" id="IPR013149">
    <property type="entry name" value="ADH-like_C"/>
</dbReference>
<evidence type="ECO:0000256" key="4">
    <source>
        <dbReference type="ARBA" id="ARBA00022833"/>
    </source>
</evidence>
<keyword evidence="3" id="KW-0479">Metal-binding</keyword>
<reference evidence="7 8" key="1">
    <citation type="submission" date="2017-04" db="EMBL/GenBank/DDBJ databases">
        <authorList>
            <person name="Afonso C.L."/>
            <person name="Miller P.J."/>
            <person name="Scott M.A."/>
            <person name="Spackman E."/>
            <person name="Goraichik I."/>
            <person name="Dimitrov K.M."/>
            <person name="Suarez D.L."/>
            <person name="Swayne D.E."/>
        </authorList>
    </citation>
    <scope>NUCLEOTIDE SEQUENCE [LARGE SCALE GENOMIC DNA]</scope>
    <source>
        <strain evidence="7 8">USBA 355</strain>
    </source>
</reference>
<dbReference type="STRING" id="560819.SAMN05428998_101122"/>
<dbReference type="InterPro" id="IPR036291">
    <property type="entry name" value="NAD(P)-bd_dom_sf"/>
</dbReference>
<dbReference type="Gene3D" id="3.40.50.720">
    <property type="entry name" value="NAD(P)-binding Rossmann-like Domain"/>
    <property type="match status" value="1"/>
</dbReference>
<evidence type="ECO:0000256" key="5">
    <source>
        <dbReference type="ARBA" id="ARBA00023002"/>
    </source>
</evidence>
<dbReference type="CDD" id="cd05188">
    <property type="entry name" value="MDR"/>
    <property type="match status" value="1"/>
</dbReference>